<sequence>MTNLELSASLLEVNINRPNGDMNLLLTQLAEAVEAPADISCLVGPVVKLLPCHHLHIKKAIYMIFPRLCFRIPEAALLAVNTILKDADDPNPAVQVLALGLLGSIPSLGPHADVPLYKSLSHSHPRVRRAAVSAAAHLQPGELHAMYHTYANSVCIYQKY</sequence>
<comment type="similarity">
    <text evidence="2">Belongs to the adaptor complexes large subunit family.</text>
</comment>
<evidence type="ECO:0000256" key="3">
    <source>
        <dbReference type="ARBA" id="ARBA00022448"/>
    </source>
</evidence>
<name>A0A8K0KG15_LADFU</name>
<keyword evidence="4" id="KW-0653">Protein transport</keyword>
<protein>
    <recommendedName>
        <fullName evidence="6">Clathrin/coatomer adaptor adaptin-like N-terminal domain-containing protein</fullName>
    </recommendedName>
</protein>
<evidence type="ECO:0000259" key="6">
    <source>
        <dbReference type="Pfam" id="PF01602"/>
    </source>
</evidence>
<proteinExistence type="inferred from homology"/>
<dbReference type="InterPro" id="IPR011989">
    <property type="entry name" value="ARM-like"/>
</dbReference>
<comment type="subcellular location">
    <subcellularLocation>
        <location evidence="1">Endomembrane system</location>
    </subcellularLocation>
</comment>
<evidence type="ECO:0000256" key="2">
    <source>
        <dbReference type="ARBA" id="ARBA00006613"/>
    </source>
</evidence>
<dbReference type="SUPFAM" id="SSF48371">
    <property type="entry name" value="ARM repeat"/>
    <property type="match status" value="1"/>
</dbReference>
<keyword evidence="8" id="KW-1185">Reference proteome</keyword>
<evidence type="ECO:0000256" key="5">
    <source>
        <dbReference type="ARBA" id="ARBA00023136"/>
    </source>
</evidence>
<reference evidence="7" key="1">
    <citation type="submission" date="2013-04" db="EMBL/GenBank/DDBJ databases">
        <authorList>
            <person name="Qu J."/>
            <person name="Murali S.C."/>
            <person name="Bandaranaike D."/>
            <person name="Bellair M."/>
            <person name="Blankenburg K."/>
            <person name="Chao H."/>
            <person name="Dinh H."/>
            <person name="Doddapaneni H."/>
            <person name="Downs B."/>
            <person name="Dugan-Rocha S."/>
            <person name="Elkadiri S."/>
            <person name="Gnanaolivu R.D."/>
            <person name="Hernandez B."/>
            <person name="Javaid M."/>
            <person name="Jayaseelan J.C."/>
            <person name="Lee S."/>
            <person name="Li M."/>
            <person name="Ming W."/>
            <person name="Munidasa M."/>
            <person name="Muniz J."/>
            <person name="Nguyen L."/>
            <person name="Ongeri F."/>
            <person name="Osuji N."/>
            <person name="Pu L.-L."/>
            <person name="Puazo M."/>
            <person name="Qu C."/>
            <person name="Quiroz J."/>
            <person name="Raj R."/>
            <person name="Weissenberger G."/>
            <person name="Xin Y."/>
            <person name="Zou X."/>
            <person name="Han Y."/>
            <person name="Richards S."/>
            <person name="Worley K."/>
            <person name="Muzny D."/>
            <person name="Gibbs R."/>
        </authorList>
    </citation>
    <scope>NUCLEOTIDE SEQUENCE</scope>
    <source>
        <strain evidence="7">Sampled in the wild</strain>
    </source>
</reference>
<dbReference type="Pfam" id="PF01602">
    <property type="entry name" value="Adaptin_N"/>
    <property type="match status" value="1"/>
</dbReference>
<dbReference type="GO" id="GO:0006886">
    <property type="term" value="P:intracellular protein transport"/>
    <property type="evidence" value="ECO:0007669"/>
    <property type="project" value="InterPro"/>
</dbReference>
<dbReference type="Gene3D" id="1.25.10.10">
    <property type="entry name" value="Leucine-rich Repeat Variant"/>
    <property type="match status" value="1"/>
</dbReference>
<dbReference type="OrthoDB" id="10254310at2759"/>
<dbReference type="Proteomes" id="UP000792457">
    <property type="component" value="Unassembled WGS sequence"/>
</dbReference>
<keyword evidence="3" id="KW-0813">Transport</keyword>
<evidence type="ECO:0000256" key="1">
    <source>
        <dbReference type="ARBA" id="ARBA00004308"/>
    </source>
</evidence>
<feature type="domain" description="Clathrin/coatomer adaptor adaptin-like N-terminal" evidence="6">
    <location>
        <begin position="38"/>
        <end position="139"/>
    </location>
</feature>
<dbReference type="PANTHER" id="PTHR11134">
    <property type="entry name" value="ADAPTOR COMPLEX SUBUNIT BETA FAMILY MEMBER"/>
    <property type="match status" value="1"/>
</dbReference>
<dbReference type="AlphaFoldDB" id="A0A8K0KG15"/>
<dbReference type="EMBL" id="KZ308710">
    <property type="protein sequence ID" value="KAG8233336.1"/>
    <property type="molecule type" value="Genomic_DNA"/>
</dbReference>
<dbReference type="GO" id="GO:0030117">
    <property type="term" value="C:membrane coat"/>
    <property type="evidence" value="ECO:0007669"/>
    <property type="project" value="InterPro"/>
</dbReference>
<evidence type="ECO:0000256" key="4">
    <source>
        <dbReference type="ARBA" id="ARBA00022927"/>
    </source>
</evidence>
<dbReference type="GO" id="GO:0016192">
    <property type="term" value="P:vesicle-mediated transport"/>
    <property type="evidence" value="ECO:0007669"/>
    <property type="project" value="InterPro"/>
</dbReference>
<organism evidence="7 8">
    <name type="scientific">Ladona fulva</name>
    <name type="common">Scarce chaser dragonfly</name>
    <name type="synonym">Libellula fulva</name>
    <dbReference type="NCBI Taxonomy" id="123851"/>
    <lineage>
        <taxon>Eukaryota</taxon>
        <taxon>Metazoa</taxon>
        <taxon>Ecdysozoa</taxon>
        <taxon>Arthropoda</taxon>
        <taxon>Hexapoda</taxon>
        <taxon>Insecta</taxon>
        <taxon>Pterygota</taxon>
        <taxon>Palaeoptera</taxon>
        <taxon>Odonata</taxon>
        <taxon>Epiprocta</taxon>
        <taxon>Anisoptera</taxon>
        <taxon>Libelluloidea</taxon>
        <taxon>Libellulidae</taxon>
        <taxon>Ladona</taxon>
    </lineage>
</organism>
<dbReference type="InterPro" id="IPR002553">
    <property type="entry name" value="Clathrin/coatomer_adapt-like_N"/>
</dbReference>
<dbReference type="InterPro" id="IPR026739">
    <property type="entry name" value="AP_beta"/>
</dbReference>
<dbReference type="GO" id="GO:0012505">
    <property type="term" value="C:endomembrane system"/>
    <property type="evidence" value="ECO:0007669"/>
    <property type="project" value="UniProtKB-SubCell"/>
</dbReference>
<gene>
    <name evidence="7" type="ORF">J437_LFUL010886</name>
</gene>
<comment type="caution">
    <text evidence="7">The sequence shown here is derived from an EMBL/GenBank/DDBJ whole genome shotgun (WGS) entry which is preliminary data.</text>
</comment>
<reference evidence="7" key="2">
    <citation type="submission" date="2017-10" db="EMBL/GenBank/DDBJ databases">
        <title>Ladona fulva Genome sequencing and assembly.</title>
        <authorList>
            <person name="Murali S."/>
            <person name="Richards S."/>
            <person name="Bandaranaike D."/>
            <person name="Bellair M."/>
            <person name="Blankenburg K."/>
            <person name="Chao H."/>
            <person name="Dinh H."/>
            <person name="Doddapaneni H."/>
            <person name="Dugan-Rocha S."/>
            <person name="Elkadiri S."/>
            <person name="Gnanaolivu R."/>
            <person name="Hernandez B."/>
            <person name="Skinner E."/>
            <person name="Javaid M."/>
            <person name="Lee S."/>
            <person name="Li M."/>
            <person name="Ming W."/>
            <person name="Munidasa M."/>
            <person name="Muniz J."/>
            <person name="Nguyen L."/>
            <person name="Hughes D."/>
            <person name="Osuji N."/>
            <person name="Pu L.-L."/>
            <person name="Puazo M."/>
            <person name="Qu C."/>
            <person name="Quiroz J."/>
            <person name="Raj R."/>
            <person name="Weissenberger G."/>
            <person name="Xin Y."/>
            <person name="Zou X."/>
            <person name="Han Y."/>
            <person name="Worley K."/>
            <person name="Muzny D."/>
            <person name="Gibbs R."/>
        </authorList>
    </citation>
    <scope>NUCLEOTIDE SEQUENCE</scope>
    <source>
        <strain evidence="7">Sampled in the wild</strain>
    </source>
</reference>
<dbReference type="InterPro" id="IPR016024">
    <property type="entry name" value="ARM-type_fold"/>
</dbReference>
<evidence type="ECO:0000313" key="7">
    <source>
        <dbReference type="EMBL" id="KAG8233336.1"/>
    </source>
</evidence>
<evidence type="ECO:0000313" key="8">
    <source>
        <dbReference type="Proteomes" id="UP000792457"/>
    </source>
</evidence>
<keyword evidence="5" id="KW-0472">Membrane</keyword>
<accession>A0A8K0KG15</accession>